<gene>
    <name evidence="1" type="ORF">PEVE_00009743</name>
</gene>
<feature type="non-terminal residue" evidence="1">
    <location>
        <position position="172"/>
    </location>
</feature>
<evidence type="ECO:0000313" key="2">
    <source>
        <dbReference type="Proteomes" id="UP001159427"/>
    </source>
</evidence>
<dbReference type="EMBL" id="CALNXI010000168">
    <property type="protein sequence ID" value="CAH3021079.1"/>
    <property type="molecule type" value="Genomic_DNA"/>
</dbReference>
<reference evidence="1 2" key="1">
    <citation type="submission" date="2022-05" db="EMBL/GenBank/DDBJ databases">
        <authorList>
            <consortium name="Genoscope - CEA"/>
            <person name="William W."/>
        </authorList>
    </citation>
    <scope>NUCLEOTIDE SEQUENCE [LARGE SCALE GENOMIC DNA]</scope>
</reference>
<organism evidence="1 2">
    <name type="scientific">Porites evermanni</name>
    <dbReference type="NCBI Taxonomy" id="104178"/>
    <lineage>
        <taxon>Eukaryota</taxon>
        <taxon>Metazoa</taxon>
        <taxon>Cnidaria</taxon>
        <taxon>Anthozoa</taxon>
        <taxon>Hexacorallia</taxon>
        <taxon>Scleractinia</taxon>
        <taxon>Fungiina</taxon>
        <taxon>Poritidae</taxon>
        <taxon>Porites</taxon>
    </lineage>
</organism>
<name>A0ABN8M029_9CNID</name>
<keyword evidence="2" id="KW-1185">Reference proteome</keyword>
<comment type="caution">
    <text evidence="1">The sequence shown here is derived from an EMBL/GenBank/DDBJ whole genome shotgun (WGS) entry which is preliminary data.</text>
</comment>
<feature type="non-terminal residue" evidence="1">
    <location>
        <position position="1"/>
    </location>
</feature>
<proteinExistence type="predicted"/>
<protein>
    <submittedName>
        <fullName evidence="1">Uncharacterized protein</fullName>
    </submittedName>
</protein>
<accession>A0ABN8M029</accession>
<evidence type="ECO:0000313" key="1">
    <source>
        <dbReference type="EMBL" id="CAH3021079.1"/>
    </source>
</evidence>
<sequence>RPGSLLVDFYLKFLSTISNPVQLLLNLLKTGYIGSIPVDKLPKRLYNGTGVTFPSGFSGCKPVGCPNPCVPPTCSTVCSTGIQCSNPVTSLPFVSTPVVAPTVPVIPMSYPEPPIYFPAPYPATQPMPVPAPCPVQCVQHTPQFCPAYCPRRCCRAGVPLTRAGKRSGIKRP</sequence>
<dbReference type="Proteomes" id="UP001159427">
    <property type="component" value="Unassembled WGS sequence"/>
</dbReference>